<evidence type="ECO:0000313" key="4">
    <source>
        <dbReference type="Proteomes" id="UP001367676"/>
    </source>
</evidence>
<dbReference type="Pfam" id="PF16013">
    <property type="entry name" value="DUF4781"/>
    <property type="match status" value="1"/>
</dbReference>
<sequence length="428" mass="49930">MTESETSWETEAIHQQINKQIEFCGWQLFETDEDDCLRIRIGSILHSKVIETGDIHNPLPLRFYVDIFNPEEREQIEKVFQKIREVIPVPNKINFGCTFVTVYEESKQTDEIILFRCTQPPSQKIFIESNGRTYKDWGDFMKSNKIQNGCEYFAPSNGVYTADGQIWKFKKKNVSRYFDTAFTVAGLVCIVATVEIPIISTVFCIALYLYGAHRSVSTIIDRYQHKESTSNVETVFSYLTLSTICLTQLCIVMVSYKEYFFKEFGIHWCKLVFSTINGTVLCLDGISFVISLSIFYSKTMKDKKLTTSDMFNLLLQAFLLYEQAINTIEFLELLSDTSYFRSFQKMTKSQKRNWKKRKSKEAKKYSESKSNKIFEYQNDFFRLTKWFSNQILSRAGEYLMKNVVQCIMGFAGTIFAGIIANAWRRNRL</sequence>
<dbReference type="PANTHER" id="PTHR21115">
    <property type="entry name" value="GH06117P-RELATED"/>
    <property type="match status" value="1"/>
</dbReference>
<keyword evidence="1" id="KW-0472">Membrane</keyword>
<protein>
    <recommendedName>
        <fullName evidence="2">DUF4781 domain-containing protein</fullName>
    </recommendedName>
</protein>
<keyword evidence="4" id="KW-1185">Reference proteome</keyword>
<dbReference type="PANTHER" id="PTHR21115:SF0">
    <property type="entry name" value="GH06117P-RELATED"/>
    <property type="match status" value="1"/>
</dbReference>
<gene>
    <name evidence="3" type="ORF">V9T40_012348</name>
</gene>
<keyword evidence="1" id="KW-0812">Transmembrane</keyword>
<organism evidence="3 4">
    <name type="scientific">Parthenolecanium corni</name>
    <dbReference type="NCBI Taxonomy" id="536013"/>
    <lineage>
        <taxon>Eukaryota</taxon>
        <taxon>Metazoa</taxon>
        <taxon>Ecdysozoa</taxon>
        <taxon>Arthropoda</taxon>
        <taxon>Hexapoda</taxon>
        <taxon>Insecta</taxon>
        <taxon>Pterygota</taxon>
        <taxon>Neoptera</taxon>
        <taxon>Paraneoptera</taxon>
        <taxon>Hemiptera</taxon>
        <taxon>Sternorrhyncha</taxon>
        <taxon>Coccoidea</taxon>
        <taxon>Coccidae</taxon>
        <taxon>Parthenolecanium</taxon>
    </lineage>
</organism>
<feature type="transmembrane region" description="Helical" evidence="1">
    <location>
        <begin position="402"/>
        <end position="423"/>
    </location>
</feature>
<proteinExistence type="predicted"/>
<feature type="transmembrane region" description="Helical" evidence="1">
    <location>
        <begin position="268"/>
        <end position="296"/>
    </location>
</feature>
<reference evidence="3 4" key="1">
    <citation type="submission" date="2024-03" db="EMBL/GenBank/DDBJ databases">
        <title>Adaptation during the transition from Ophiocordyceps entomopathogen to insect associate is accompanied by gene loss and intensified selection.</title>
        <authorList>
            <person name="Ward C.M."/>
            <person name="Onetto C.A."/>
            <person name="Borneman A.R."/>
        </authorList>
    </citation>
    <scope>NUCLEOTIDE SEQUENCE [LARGE SCALE GENOMIC DNA]</scope>
    <source>
        <strain evidence="3">AWRI1</strain>
        <tissue evidence="3">Single Adult Female</tissue>
    </source>
</reference>
<evidence type="ECO:0000259" key="2">
    <source>
        <dbReference type="Pfam" id="PF16013"/>
    </source>
</evidence>
<evidence type="ECO:0000256" key="1">
    <source>
        <dbReference type="SAM" id="Phobius"/>
    </source>
</evidence>
<feature type="transmembrane region" description="Helical" evidence="1">
    <location>
        <begin position="235"/>
        <end position="256"/>
    </location>
</feature>
<accession>A0AAN9XZ90</accession>
<dbReference type="InterPro" id="IPR031962">
    <property type="entry name" value="DUF4781"/>
</dbReference>
<name>A0AAN9XZ90_9HEMI</name>
<feature type="transmembrane region" description="Helical" evidence="1">
    <location>
        <begin position="177"/>
        <end position="210"/>
    </location>
</feature>
<keyword evidence="1" id="KW-1133">Transmembrane helix</keyword>
<feature type="domain" description="DUF4781" evidence="2">
    <location>
        <begin position="122"/>
        <end position="370"/>
    </location>
</feature>
<evidence type="ECO:0000313" key="3">
    <source>
        <dbReference type="EMBL" id="KAK7576062.1"/>
    </source>
</evidence>
<comment type="caution">
    <text evidence="3">The sequence shown here is derived from an EMBL/GenBank/DDBJ whole genome shotgun (WGS) entry which is preliminary data.</text>
</comment>
<dbReference type="EMBL" id="JBBCAQ010000036">
    <property type="protein sequence ID" value="KAK7576062.1"/>
    <property type="molecule type" value="Genomic_DNA"/>
</dbReference>
<dbReference type="Proteomes" id="UP001367676">
    <property type="component" value="Unassembled WGS sequence"/>
</dbReference>
<dbReference type="AlphaFoldDB" id="A0AAN9XZ90"/>